<dbReference type="STRING" id="351605.Gura_3518"/>
<accession>A5G7A5</accession>
<evidence type="ECO:0000313" key="11">
    <source>
        <dbReference type="Proteomes" id="UP000006695"/>
    </source>
</evidence>
<dbReference type="InterPro" id="IPR004597">
    <property type="entry name" value="Tag"/>
</dbReference>
<evidence type="ECO:0000256" key="1">
    <source>
        <dbReference type="ARBA" id="ARBA00022723"/>
    </source>
</evidence>
<dbReference type="InterPro" id="IPR011257">
    <property type="entry name" value="DNA_glycosylase"/>
</dbReference>
<evidence type="ECO:0000256" key="4">
    <source>
        <dbReference type="ARBA" id="ARBA00022833"/>
    </source>
</evidence>
<comment type="function">
    <text evidence="7">Hydrolysis of the deoxyribose N-glycosidic bond to excise 3-methyladenine from the damaged DNA polymer formed by alkylation lesions.</text>
</comment>
<evidence type="ECO:0000256" key="5">
    <source>
        <dbReference type="ARBA" id="ARBA00023204"/>
    </source>
</evidence>
<dbReference type="GO" id="GO:0006284">
    <property type="term" value="P:base-excision repair"/>
    <property type="evidence" value="ECO:0007669"/>
    <property type="project" value="InterPro"/>
</dbReference>
<dbReference type="Pfam" id="PF03352">
    <property type="entry name" value="Adenine_glyco"/>
    <property type="match status" value="1"/>
</dbReference>
<dbReference type="HOGENOM" id="CLU_083758_1_0_7"/>
<gene>
    <name evidence="10" type="ordered locus">Gura_3518</name>
</gene>
<dbReference type="GO" id="GO:0046872">
    <property type="term" value="F:metal ion binding"/>
    <property type="evidence" value="ECO:0007669"/>
    <property type="project" value="UniProtKB-KW"/>
</dbReference>
<dbReference type="OrthoDB" id="9807664at2"/>
<keyword evidence="11" id="KW-1185">Reference proteome</keyword>
<dbReference type="GO" id="GO:0008725">
    <property type="term" value="F:DNA-3-methyladenine glycosylase activity"/>
    <property type="evidence" value="ECO:0007669"/>
    <property type="project" value="UniProtKB-EC"/>
</dbReference>
<keyword evidence="4 9" id="KW-0862">Zinc</keyword>
<feature type="binding site" evidence="9">
    <location>
        <position position="10"/>
    </location>
    <ligand>
        <name>Zn(2+)</name>
        <dbReference type="ChEBI" id="CHEBI:29105"/>
    </ligand>
</feature>
<organism evidence="10 11">
    <name type="scientific">Geotalea uraniireducens (strain Rf4)</name>
    <name type="common">Geobacter uraniireducens</name>
    <dbReference type="NCBI Taxonomy" id="351605"/>
    <lineage>
        <taxon>Bacteria</taxon>
        <taxon>Pseudomonadati</taxon>
        <taxon>Thermodesulfobacteriota</taxon>
        <taxon>Desulfuromonadia</taxon>
        <taxon>Geobacterales</taxon>
        <taxon>Geobacteraceae</taxon>
        <taxon>Geotalea</taxon>
    </lineage>
</organism>
<keyword evidence="2" id="KW-0227">DNA damage</keyword>
<dbReference type="NCBIfam" id="TIGR00624">
    <property type="entry name" value="tag"/>
    <property type="match status" value="1"/>
</dbReference>
<evidence type="ECO:0000256" key="6">
    <source>
        <dbReference type="ARBA" id="ARBA00052558"/>
    </source>
</evidence>
<dbReference type="SUPFAM" id="SSF48150">
    <property type="entry name" value="DNA-glycosylase"/>
    <property type="match status" value="1"/>
</dbReference>
<dbReference type="Proteomes" id="UP000006695">
    <property type="component" value="Chromosome"/>
</dbReference>
<protein>
    <recommendedName>
        <fullName evidence="8">DNA-3-methyladenine glycosylase I</fullName>
        <ecNumber evidence="8">3.2.2.20</ecNumber>
    </recommendedName>
</protein>
<evidence type="ECO:0000256" key="8">
    <source>
        <dbReference type="ARBA" id="ARBA00066766"/>
    </source>
</evidence>
<sequence length="202" mass="23165">MENVATVNRCAWVGSDLLYREYHDQEWGVPVHDDRLLFEFLTLEGAQAGLSWITILRKRDAYRAAFAGFDPELVARFDQARVAELLTNAGIVRNRLKVESAITNARVFLKVQEEYGSFDAYMWRFVDGRPIRNAWRSIKEVPASTQVSDAMSRDLKKRGFRFVGTTICYAHMQAVGMVNDHTVDCFRWQELGGCCDEGSRQE</sequence>
<keyword evidence="1 9" id="KW-0479">Metal-binding</keyword>
<evidence type="ECO:0000256" key="7">
    <source>
        <dbReference type="ARBA" id="ARBA00057608"/>
    </source>
</evidence>
<proteinExistence type="predicted"/>
<dbReference type="FunFam" id="1.10.340.30:FF:000009">
    <property type="entry name" value="DNA-3-methyladenine glycosylase I"/>
    <property type="match status" value="1"/>
</dbReference>
<comment type="catalytic activity">
    <reaction evidence="6">
        <text>Hydrolysis of alkylated DNA, releasing 3-methyladenine.</text>
        <dbReference type="EC" id="3.2.2.20"/>
    </reaction>
</comment>
<dbReference type="EC" id="3.2.2.20" evidence="8"/>
<evidence type="ECO:0000313" key="10">
    <source>
        <dbReference type="EMBL" id="ABQ27673.1"/>
    </source>
</evidence>
<keyword evidence="10" id="KW-0326">Glycosidase</keyword>
<dbReference type="AlphaFoldDB" id="A5G7A5"/>
<feature type="binding site" evidence="9">
    <location>
        <position position="23"/>
    </location>
    <ligand>
        <name>Zn(2+)</name>
        <dbReference type="ChEBI" id="CHEBI:29105"/>
    </ligand>
</feature>
<dbReference type="KEGG" id="gur:Gura_3518"/>
<dbReference type="EMBL" id="CP000698">
    <property type="protein sequence ID" value="ABQ27673.1"/>
    <property type="molecule type" value="Genomic_DNA"/>
</dbReference>
<keyword evidence="5" id="KW-0234">DNA repair</keyword>
<keyword evidence="3 10" id="KW-0378">Hydrolase</keyword>
<reference evidence="10 11" key="1">
    <citation type="submission" date="2007-05" db="EMBL/GenBank/DDBJ databases">
        <title>Complete sequence of Geobacter uraniireducens Rf4.</title>
        <authorList>
            <consortium name="US DOE Joint Genome Institute"/>
            <person name="Copeland A."/>
            <person name="Lucas S."/>
            <person name="Lapidus A."/>
            <person name="Barry K."/>
            <person name="Detter J.C."/>
            <person name="Glavina del Rio T."/>
            <person name="Hammon N."/>
            <person name="Israni S."/>
            <person name="Dalin E."/>
            <person name="Tice H."/>
            <person name="Pitluck S."/>
            <person name="Chertkov O."/>
            <person name="Brettin T."/>
            <person name="Bruce D."/>
            <person name="Han C."/>
            <person name="Schmutz J."/>
            <person name="Larimer F."/>
            <person name="Land M."/>
            <person name="Hauser L."/>
            <person name="Kyrpides N."/>
            <person name="Mikhailova N."/>
            <person name="Shelobolina E."/>
            <person name="Aklujkar M."/>
            <person name="Lovley D."/>
            <person name="Richardson P."/>
        </authorList>
    </citation>
    <scope>NUCLEOTIDE SEQUENCE [LARGE SCALE GENOMIC DNA]</scope>
    <source>
        <strain evidence="10 11">Rf4</strain>
    </source>
</reference>
<dbReference type="RefSeq" id="WP_011940332.1">
    <property type="nucleotide sequence ID" value="NC_009483.1"/>
</dbReference>
<feature type="binding site" evidence="9">
    <location>
        <position position="185"/>
    </location>
    <ligand>
        <name>Zn(2+)</name>
        <dbReference type="ChEBI" id="CHEBI:29105"/>
    </ligand>
</feature>
<dbReference type="PANTHER" id="PTHR31116">
    <property type="entry name" value="OS04G0501200 PROTEIN"/>
    <property type="match status" value="1"/>
</dbReference>
<dbReference type="PANTHER" id="PTHR31116:SF29">
    <property type="entry name" value="DNA GLYCOSYLASE SUPERFAMILY PROTEIN"/>
    <property type="match status" value="1"/>
</dbReference>
<evidence type="ECO:0000256" key="9">
    <source>
        <dbReference type="PIRSR" id="PIRSR604597-1"/>
    </source>
</evidence>
<evidence type="ECO:0000256" key="3">
    <source>
        <dbReference type="ARBA" id="ARBA00022801"/>
    </source>
</evidence>
<name>A5G7A5_GEOUR</name>
<feature type="binding site" evidence="9">
    <location>
        <position position="181"/>
    </location>
    <ligand>
        <name>Zn(2+)</name>
        <dbReference type="ChEBI" id="CHEBI:29105"/>
    </ligand>
</feature>
<dbReference type="Gene3D" id="1.10.340.30">
    <property type="entry name" value="Hypothetical protein, domain 2"/>
    <property type="match status" value="1"/>
</dbReference>
<evidence type="ECO:0000256" key="2">
    <source>
        <dbReference type="ARBA" id="ARBA00022763"/>
    </source>
</evidence>
<dbReference type="InterPro" id="IPR005019">
    <property type="entry name" value="Adenine_glyco"/>
</dbReference>